<dbReference type="SMART" id="SM00421">
    <property type="entry name" value="HTH_LUXR"/>
    <property type="match status" value="1"/>
</dbReference>
<dbReference type="SUPFAM" id="SSF46894">
    <property type="entry name" value="C-terminal effector domain of the bipartite response regulators"/>
    <property type="match status" value="1"/>
</dbReference>
<dbReference type="PANTHER" id="PTHR44688:SF16">
    <property type="entry name" value="DNA-BINDING TRANSCRIPTIONAL ACTIVATOR DEVR_DOSR"/>
    <property type="match status" value="1"/>
</dbReference>
<evidence type="ECO:0000259" key="4">
    <source>
        <dbReference type="PROSITE" id="PS50043"/>
    </source>
</evidence>
<reference evidence="5 6" key="1">
    <citation type="submission" date="2020-11" db="EMBL/GenBank/DDBJ databases">
        <title>Erythrobacter sediminis sp. nov., a marine bacterium from a tidal flat of Garorim Bay.</title>
        <authorList>
            <person name="Kim D."/>
            <person name="Yoo Y."/>
            <person name="Kim J.-J."/>
        </authorList>
    </citation>
    <scope>NUCLEOTIDE SEQUENCE [LARGE SCALE GENOMIC DNA]</scope>
    <source>
        <strain evidence="5 6">JGD-13</strain>
    </source>
</reference>
<dbReference type="Gene3D" id="1.10.10.10">
    <property type="entry name" value="Winged helix-like DNA-binding domain superfamily/Winged helix DNA-binding domain"/>
    <property type="match status" value="1"/>
</dbReference>
<dbReference type="Proteomes" id="UP000602442">
    <property type="component" value="Unassembled WGS sequence"/>
</dbReference>
<evidence type="ECO:0000313" key="5">
    <source>
        <dbReference type="EMBL" id="MBH5321605.1"/>
    </source>
</evidence>
<evidence type="ECO:0000256" key="2">
    <source>
        <dbReference type="ARBA" id="ARBA00023125"/>
    </source>
</evidence>
<evidence type="ECO:0000256" key="3">
    <source>
        <dbReference type="ARBA" id="ARBA00023163"/>
    </source>
</evidence>
<dbReference type="Pfam" id="PF00196">
    <property type="entry name" value="GerE"/>
    <property type="match status" value="1"/>
</dbReference>
<dbReference type="PROSITE" id="PS00622">
    <property type="entry name" value="HTH_LUXR_1"/>
    <property type="match status" value="1"/>
</dbReference>
<dbReference type="PRINTS" id="PR00038">
    <property type="entry name" value="HTHLUXR"/>
</dbReference>
<gene>
    <name evidence="5" type="ORF">I5L03_03275</name>
</gene>
<dbReference type="CDD" id="cd06170">
    <property type="entry name" value="LuxR_C_like"/>
    <property type="match status" value="1"/>
</dbReference>
<keyword evidence="3" id="KW-0804">Transcription</keyword>
<dbReference type="InterPro" id="IPR016032">
    <property type="entry name" value="Sig_transdc_resp-reg_C-effctor"/>
</dbReference>
<dbReference type="InterPro" id="IPR000792">
    <property type="entry name" value="Tscrpt_reg_LuxR_C"/>
</dbReference>
<evidence type="ECO:0000256" key="1">
    <source>
        <dbReference type="ARBA" id="ARBA00023015"/>
    </source>
</evidence>
<sequence>MYRIIAAIDKSTDPAEVLQVVGQGARIYGAIRHSYHFTPIFERQTSSKAIVEASGFPEKWIAIYDDFSFRKNDPIPETIMDRGKVTTWEQVREQLRLTNEDAREFFGALDASGLLHGIGIPLYGPRGRNAYSSFGFAEALAPDSDGIVAALQTIAQAAHRRICMLLDADAMQDVRLSDQETNIMHWIAQGKSNTDIATILDISPNTVSTHTKRIFRKLDTSDRVTATVKSLKLGLISA</sequence>
<dbReference type="Gene3D" id="3.30.450.80">
    <property type="entry name" value="Transcription factor LuxR-like, autoinducer-binding domain"/>
    <property type="match status" value="1"/>
</dbReference>
<dbReference type="InterPro" id="IPR036388">
    <property type="entry name" value="WH-like_DNA-bd_sf"/>
</dbReference>
<accession>A0ABS0N0W1</accession>
<dbReference type="InterPro" id="IPR036693">
    <property type="entry name" value="TF_LuxR_autoind-bd_dom_sf"/>
</dbReference>
<name>A0ABS0N0W1_9SPHN</name>
<keyword evidence="1" id="KW-0805">Transcription regulation</keyword>
<evidence type="ECO:0000313" key="6">
    <source>
        <dbReference type="Proteomes" id="UP000602442"/>
    </source>
</evidence>
<dbReference type="RefSeq" id="WP_197920249.1">
    <property type="nucleotide sequence ID" value="NZ_CAWPTA010000006.1"/>
</dbReference>
<feature type="domain" description="HTH luxR-type" evidence="4">
    <location>
        <begin position="169"/>
        <end position="234"/>
    </location>
</feature>
<keyword evidence="2" id="KW-0238">DNA-binding</keyword>
<organism evidence="5 6">
    <name type="scientific">Aurantiacibacter sediminis</name>
    <dbReference type="NCBI Taxonomy" id="2793064"/>
    <lineage>
        <taxon>Bacteria</taxon>
        <taxon>Pseudomonadati</taxon>
        <taxon>Pseudomonadota</taxon>
        <taxon>Alphaproteobacteria</taxon>
        <taxon>Sphingomonadales</taxon>
        <taxon>Erythrobacteraceae</taxon>
        <taxon>Aurantiacibacter</taxon>
    </lineage>
</organism>
<dbReference type="Pfam" id="PF03472">
    <property type="entry name" value="Autoind_bind"/>
    <property type="match status" value="1"/>
</dbReference>
<protein>
    <submittedName>
        <fullName evidence="5">LuxR family transcriptional regulator</fullName>
    </submittedName>
</protein>
<keyword evidence="6" id="KW-1185">Reference proteome</keyword>
<dbReference type="PANTHER" id="PTHR44688">
    <property type="entry name" value="DNA-BINDING TRANSCRIPTIONAL ACTIVATOR DEVR_DOSR"/>
    <property type="match status" value="1"/>
</dbReference>
<dbReference type="PROSITE" id="PS50043">
    <property type="entry name" value="HTH_LUXR_2"/>
    <property type="match status" value="1"/>
</dbReference>
<dbReference type="EMBL" id="JAEANY010000001">
    <property type="protein sequence ID" value="MBH5321605.1"/>
    <property type="molecule type" value="Genomic_DNA"/>
</dbReference>
<dbReference type="InterPro" id="IPR005143">
    <property type="entry name" value="TF_LuxR_autoind-bd_dom"/>
</dbReference>
<proteinExistence type="predicted"/>
<comment type="caution">
    <text evidence="5">The sequence shown here is derived from an EMBL/GenBank/DDBJ whole genome shotgun (WGS) entry which is preliminary data.</text>
</comment>
<dbReference type="SUPFAM" id="SSF75516">
    <property type="entry name" value="Pheromone-binding domain of LuxR-like quorum-sensing transcription factors"/>
    <property type="match status" value="1"/>
</dbReference>